<evidence type="ECO:0000313" key="5">
    <source>
        <dbReference type="EMBL" id="CAG4645522.1"/>
    </source>
</evidence>
<evidence type="ECO:0000259" key="4">
    <source>
        <dbReference type="PROSITE" id="PS50195"/>
    </source>
</evidence>
<feature type="domain" description="PX" evidence="4">
    <location>
        <begin position="1"/>
        <end position="108"/>
    </location>
</feature>
<keyword evidence="3" id="KW-0653">Protein transport</keyword>
<sequence>MHFSIPDTAEVNDEKGTSFTVYKIHINGVHHCTLRYKQLRHLHDQLVKLYNSDSLPCFPGKRFFSLSSSQAEERRLLLERYVQLVAQDVRISNSAVLTTFLRQAQQETHLNCTSNEVMLCIILPSSDTTVVEVGPTEQTESVMKKLCFKLGVGEDHTGYFGLYIEKLTERGWMLIRKLQSYESPYVSQLATNCCRITLRKSYWDPSYDNELMKNCVSLDLIYQQFVCEMENFNLNAQMKSDVNRLIKMEKKEELLKYARKIKFFGGICFSNCISNYPKPETDVTIHAVNKELIFVFEDKEMTFKVTRIRSWRITSVSSENWKEARLELSFEYLLSKDKMQWITIMSDQAVMISLSLQGIVDELMRKQSGSSGSSCSGGDRVTDDIGITATYMTQDGSIIPLISPSSKCRSISKKSIASKENLAVRFRISALGNSQAFVENHAFNEIQDDDL</sequence>
<comment type="similarity">
    <text evidence="1">Belongs to the sorting nexin family.</text>
</comment>
<protein>
    <submittedName>
        <fullName evidence="5">EOG090X05ZS</fullName>
    </submittedName>
</protein>
<dbReference type="CDD" id="cd06885">
    <property type="entry name" value="PX_SNX17_31"/>
    <property type="match status" value="1"/>
</dbReference>
<dbReference type="SMART" id="SM00312">
    <property type="entry name" value="PX"/>
    <property type="match status" value="1"/>
</dbReference>
<dbReference type="PANTHER" id="PTHR12431:SF14">
    <property type="entry name" value="LD15323P"/>
    <property type="match status" value="1"/>
</dbReference>
<dbReference type="Gene3D" id="3.10.20.90">
    <property type="entry name" value="Phosphatidylinositol 3-kinase Catalytic Subunit, Chain A, domain 1"/>
    <property type="match status" value="1"/>
</dbReference>
<dbReference type="PANTHER" id="PTHR12431">
    <property type="entry name" value="SORTING NEXIN 17 AND 27"/>
    <property type="match status" value="1"/>
</dbReference>
<dbReference type="SUPFAM" id="SSF64268">
    <property type="entry name" value="PX domain"/>
    <property type="match status" value="1"/>
</dbReference>
<dbReference type="FunFam" id="3.30.1520.10:FF:000008">
    <property type="entry name" value="Sorting nexin-17 isoform1"/>
    <property type="match status" value="1"/>
</dbReference>
<dbReference type="Pfam" id="PF18116">
    <property type="entry name" value="SNX17_FERM_C"/>
    <property type="match status" value="1"/>
</dbReference>
<dbReference type="Pfam" id="PF21273">
    <property type="entry name" value="SNX17-27-31_F1_FERM"/>
    <property type="match status" value="1"/>
</dbReference>
<dbReference type="FunFam" id="2.30.29.30:FF:000145">
    <property type="entry name" value="Sorting nexin-17 isoform1"/>
    <property type="match status" value="1"/>
</dbReference>
<keyword evidence="2" id="KW-0813">Transport</keyword>
<name>A0A9N6ZFJ1_9CRUS</name>
<dbReference type="InterPro" id="IPR011993">
    <property type="entry name" value="PH-like_dom_sf"/>
</dbReference>
<dbReference type="GO" id="GO:0032456">
    <property type="term" value="P:endocytic recycling"/>
    <property type="evidence" value="ECO:0007669"/>
    <property type="project" value="TreeGrafter"/>
</dbReference>
<dbReference type="GO" id="GO:0006886">
    <property type="term" value="P:intracellular protein transport"/>
    <property type="evidence" value="ECO:0007669"/>
    <property type="project" value="TreeGrafter"/>
</dbReference>
<evidence type="ECO:0000256" key="1">
    <source>
        <dbReference type="ARBA" id="ARBA00010883"/>
    </source>
</evidence>
<dbReference type="GO" id="GO:0035091">
    <property type="term" value="F:phosphatidylinositol binding"/>
    <property type="evidence" value="ECO:0007669"/>
    <property type="project" value="InterPro"/>
</dbReference>
<dbReference type="Gene3D" id="2.30.29.30">
    <property type="entry name" value="Pleckstrin-homology domain (PH domain)/Phosphotyrosine-binding domain (PTB)"/>
    <property type="match status" value="1"/>
</dbReference>
<dbReference type="EMBL" id="OC988867">
    <property type="protein sequence ID" value="CAG4645522.1"/>
    <property type="molecule type" value="Genomic_DNA"/>
</dbReference>
<dbReference type="InterPro" id="IPR048763">
    <property type="entry name" value="SNX17-31_FERM_F1"/>
</dbReference>
<dbReference type="InterPro" id="IPR040842">
    <property type="entry name" value="SNX17/31_FERM"/>
</dbReference>
<evidence type="ECO:0000256" key="3">
    <source>
        <dbReference type="ARBA" id="ARBA00022927"/>
    </source>
</evidence>
<organism evidence="5">
    <name type="scientific">Lynceus sp. MCZ IZ 141354</name>
    <dbReference type="NCBI Taxonomy" id="1930659"/>
    <lineage>
        <taxon>Eukaryota</taxon>
        <taxon>Metazoa</taxon>
        <taxon>Ecdysozoa</taxon>
        <taxon>Arthropoda</taxon>
        <taxon>Crustacea</taxon>
        <taxon>Branchiopoda</taxon>
        <taxon>Diplostraca</taxon>
        <taxon>Laevicaudata</taxon>
        <taxon>Lynceidae</taxon>
        <taxon>Lynceus</taxon>
    </lineage>
</organism>
<reference evidence="5" key="1">
    <citation type="submission" date="2021-04" db="EMBL/GenBank/DDBJ databases">
        <authorList>
            <person name="Cornetti L."/>
        </authorList>
    </citation>
    <scope>NUCLEOTIDE SEQUENCE</scope>
</reference>
<accession>A0A9N6ZFJ1</accession>
<dbReference type="Gene3D" id="1.20.80.60">
    <property type="match status" value="1"/>
</dbReference>
<dbReference type="PROSITE" id="PS50195">
    <property type="entry name" value="PX"/>
    <property type="match status" value="1"/>
</dbReference>
<dbReference type="GO" id="GO:0005769">
    <property type="term" value="C:early endosome"/>
    <property type="evidence" value="ECO:0007669"/>
    <property type="project" value="TreeGrafter"/>
</dbReference>
<dbReference type="InterPro" id="IPR036871">
    <property type="entry name" value="PX_dom_sf"/>
</dbReference>
<dbReference type="Pfam" id="PF00787">
    <property type="entry name" value="PX"/>
    <property type="match status" value="1"/>
</dbReference>
<evidence type="ECO:0000256" key="2">
    <source>
        <dbReference type="ARBA" id="ARBA00022448"/>
    </source>
</evidence>
<gene>
    <name evidence="5" type="primary">EOG090X05ZS</name>
</gene>
<dbReference type="AlphaFoldDB" id="A0A9N6ZFJ1"/>
<proteinExistence type="inferred from homology"/>
<dbReference type="InterPro" id="IPR001683">
    <property type="entry name" value="PX_dom"/>
</dbReference>
<dbReference type="Gene3D" id="3.30.1520.10">
    <property type="entry name" value="Phox-like domain"/>
    <property type="match status" value="1"/>
</dbReference>